<protein>
    <submittedName>
        <fullName evidence="2">Protein kinase-like domain protein</fullName>
    </submittedName>
</protein>
<dbReference type="InterPro" id="IPR002575">
    <property type="entry name" value="Aminoglycoside_PTrfase"/>
</dbReference>
<dbReference type="OrthoDB" id="8300194at2759"/>
<dbReference type="Proteomes" id="UP000030816">
    <property type="component" value="Unassembled WGS sequence"/>
</dbReference>
<comment type="caution">
    <text evidence="2">The sequence shown here is derived from an EMBL/GenBank/DDBJ whole genome shotgun (WGS) entry which is preliminary data.</text>
</comment>
<reference evidence="2 3" key="1">
    <citation type="journal article" date="2014" name="Proc. Natl. Acad. Sci. U.S.A.">
        <title>Trajectory and genomic determinants of fungal-pathogen speciation and host adaptation.</title>
        <authorList>
            <person name="Hu X."/>
            <person name="Xiao G."/>
            <person name="Zheng P."/>
            <person name="Shang Y."/>
            <person name="Su Y."/>
            <person name="Zhang X."/>
            <person name="Liu X."/>
            <person name="Zhan S."/>
            <person name="St Leger R.J."/>
            <person name="Wang C."/>
        </authorList>
    </citation>
    <scope>NUCLEOTIDE SEQUENCE [LARGE SCALE GENOMIC DNA]</scope>
    <source>
        <strain evidence="2 3">ARSEF 1941</strain>
    </source>
</reference>
<proteinExistence type="predicted"/>
<dbReference type="HOGENOM" id="CLU_021768_8_2_1"/>
<keyword evidence="2" id="KW-0808">Transferase</keyword>
<organism evidence="2 3">
    <name type="scientific">Metarhizium album (strain ARSEF 1941)</name>
    <dbReference type="NCBI Taxonomy" id="1081103"/>
    <lineage>
        <taxon>Eukaryota</taxon>
        <taxon>Fungi</taxon>
        <taxon>Dikarya</taxon>
        <taxon>Ascomycota</taxon>
        <taxon>Pezizomycotina</taxon>
        <taxon>Sordariomycetes</taxon>
        <taxon>Hypocreomycetidae</taxon>
        <taxon>Hypocreales</taxon>
        <taxon>Clavicipitaceae</taxon>
        <taxon>Metarhizium</taxon>
    </lineage>
</organism>
<evidence type="ECO:0000313" key="2">
    <source>
        <dbReference type="EMBL" id="KHN98348.1"/>
    </source>
</evidence>
<dbReference type="Gene3D" id="3.90.1200.10">
    <property type="match status" value="1"/>
</dbReference>
<dbReference type="InterPro" id="IPR051678">
    <property type="entry name" value="AGP_Transferase"/>
</dbReference>
<name>A0A0B2WWC4_METAS</name>
<dbReference type="STRING" id="1081103.A0A0B2WWC4"/>
<feature type="domain" description="Aminoglycoside phosphotransferase" evidence="1">
    <location>
        <begin position="100"/>
        <end position="162"/>
    </location>
</feature>
<sequence>MAFIRGETLESAWDNLSKAQMTAVFEDLQTHLSSLRALEPPKQELVCSALQNPAFDCRVGFRFFGPVSHGDFHSLTRGHLIMEDVEPFLGHEVAKTHTAKYATYFTHADLAPRNIMVRNGRIAAIIDWGFAGWYPEYWEFTKAHYNLFLGQDLWEEYMRVVLPSYETELVAERTLWRRLPEPGTITRYSSAGDISILSKGSSPSAEWLNTRAGFTLTDLWSLALAQGKYDLSVVT</sequence>
<accession>A0A0B2WWC4</accession>
<evidence type="ECO:0000313" key="3">
    <source>
        <dbReference type="Proteomes" id="UP000030816"/>
    </source>
</evidence>
<gene>
    <name evidence="2" type="ORF">MAM_03472</name>
</gene>
<dbReference type="PANTHER" id="PTHR21310:SF54">
    <property type="entry name" value="AMINOGLYCOSIDE PHOSPHOTRANSFERASE DOMAIN-CONTAINING PROTEIN"/>
    <property type="match status" value="1"/>
</dbReference>
<dbReference type="GeneID" id="63737927"/>
<keyword evidence="2" id="KW-0418">Kinase</keyword>
<dbReference type="EMBL" id="AZHE01000007">
    <property type="protein sequence ID" value="KHN98348.1"/>
    <property type="molecule type" value="Genomic_DNA"/>
</dbReference>
<keyword evidence="3" id="KW-1185">Reference proteome</keyword>
<dbReference type="PANTHER" id="PTHR21310">
    <property type="entry name" value="AMINOGLYCOSIDE PHOSPHOTRANSFERASE-RELATED-RELATED"/>
    <property type="match status" value="1"/>
</dbReference>
<dbReference type="InterPro" id="IPR011009">
    <property type="entry name" value="Kinase-like_dom_sf"/>
</dbReference>
<dbReference type="GO" id="GO:0016301">
    <property type="term" value="F:kinase activity"/>
    <property type="evidence" value="ECO:0007669"/>
    <property type="project" value="UniProtKB-KW"/>
</dbReference>
<evidence type="ECO:0000259" key="1">
    <source>
        <dbReference type="Pfam" id="PF01636"/>
    </source>
</evidence>
<dbReference type="AlphaFoldDB" id="A0A0B2WWC4"/>
<dbReference type="SUPFAM" id="SSF56112">
    <property type="entry name" value="Protein kinase-like (PK-like)"/>
    <property type="match status" value="1"/>
</dbReference>
<dbReference type="RefSeq" id="XP_040679414.1">
    <property type="nucleotide sequence ID" value="XM_040822271.1"/>
</dbReference>
<dbReference type="Pfam" id="PF01636">
    <property type="entry name" value="APH"/>
    <property type="match status" value="1"/>
</dbReference>